<dbReference type="Gene3D" id="3.90.226.10">
    <property type="entry name" value="2-enoyl-CoA Hydratase, Chain A, domain 1"/>
    <property type="match status" value="1"/>
</dbReference>
<gene>
    <name evidence="4" type="ORF">ABID56_000338</name>
</gene>
<reference evidence="4 5" key="1">
    <citation type="submission" date="2024-06" db="EMBL/GenBank/DDBJ databases">
        <title>Genomic Encyclopedia of Type Strains, Phase IV (KMG-IV): sequencing the most valuable type-strain genomes for metagenomic binning, comparative biology and taxonomic classification.</title>
        <authorList>
            <person name="Goeker M."/>
        </authorList>
    </citation>
    <scope>NUCLEOTIDE SEQUENCE [LARGE SCALE GENOMIC DNA]</scope>
    <source>
        <strain evidence="4 5">DSM 23520</strain>
    </source>
</reference>
<dbReference type="EMBL" id="JBEPMX010000001">
    <property type="protein sequence ID" value="MET3682259.1"/>
    <property type="molecule type" value="Genomic_DNA"/>
</dbReference>
<evidence type="ECO:0000313" key="5">
    <source>
        <dbReference type="Proteomes" id="UP001549167"/>
    </source>
</evidence>
<keyword evidence="2" id="KW-0456">Lyase</keyword>
<dbReference type="PANTHER" id="PTHR11941:SF54">
    <property type="entry name" value="ENOYL-COA HYDRATASE, MITOCHONDRIAL"/>
    <property type="match status" value="1"/>
</dbReference>
<dbReference type="Proteomes" id="UP001549167">
    <property type="component" value="Unassembled WGS sequence"/>
</dbReference>
<dbReference type="InterPro" id="IPR018376">
    <property type="entry name" value="Enoyl-CoA_hyd/isom_CS"/>
</dbReference>
<evidence type="ECO:0000256" key="3">
    <source>
        <dbReference type="RuleBase" id="RU003707"/>
    </source>
</evidence>
<comment type="similarity">
    <text evidence="1 3">Belongs to the enoyl-CoA hydratase/isomerase family.</text>
</comment>
<evidence type="ECO:0000313" key="4">
    <source>
        <dbReference type="EMBL" id="MET3682259.1"/>
    </source>
</evidence>
<dbReference type="Pfam" id="PF00378">
    <property type="entry name" value="ECH_1"/>
    <property type="match status" value="1"/>
</dbReference>
<accession>A0ABV2KRP5</accession>
<keyword evidence="5" id="KW-1185">Reference proteome</keyword>
<dbReference type="CDD" id="cd06558">
    <property type="entry name" value="crotonase-like"/>
    <property type="match status" value="1"/>
</dbReference>
<dbReference type="Gene3D" id="1.10.12.10">
    <property type="entry name" value="Lyase 2-enoyl-coa Hydratase, Chain A, domain 2"/>
    <property type="match status" value="1"/>
</dbReference>
<dbReference type="InterPro" id="IPR014748">
    <property type="entry name" value="Enoyl-CoA_hydra_C"/>
</dbReference>
<dbReference type="RefSeq" id="WP_354218757.1">
    <property type="nucleotide sequence ID" value="NZ_JBEPMX010000001.1"/>
</dbReference>
<organism evidence="4 5">
    <name type="scientific">Alkalibacillus flavidus</name>
    <dbReference type="NCBI Taxonomy" id="546021"/>
    <lineage>
        <taxon>Bacteria</taxon>
        <taxon>Bacillati</taxon>
        <taxon>Bacillota</taxon>
        <taxon>Bacilli</taxon>
        <taxon>Bacillales</taxon>
        <taxon>Bacillaceae</taxon>
        <taxon>Alkalibacillus</taxon>
    </lineage>
</organism>
<evidence type="ECO:0000256" key="1">
    <source>
        <dbReference type="ARBA" id="ARBA00005254"/>
    </source>
</evidence>
<sequence>MSTVTWEKQNEHVAVLTLNRPEAANAFSKQLIADFHKALNDIEEDESIRALIITGEGDKAFCAGADLKERRSMTQDEVVKTVQSIGDLVSRVGHLKVPTIAAINGAAFGGGLELTLACDIRIASDHAKMGLTETSLAIIPGAGGTQRLAKLIGLAKAKYYILTAKRMTSDEAKHIGLIEDHVSNDELLNEAVELANSIASNGPIGVQAAKQAIDAGCEQDLATGLQIERHHYMKTIPTEDRLEALEAFGEKRKPQFKGK</sequence>
<name>A0ABV2KRP5_9BACI</name>
<dbReference type="PANTHER" id="PTHR11941">
    <property type="entry name" value="ENOYL-COA HYDRATASE-RELATED"/>
    <property type="match status" value="1"/>
</dbReference>
<evidence type="ECO:0000256" key="2">
    <source>
        <dbReference type="ARBA" id="ARBA00023239"/>
    </source>
</evidence>
<dbReference type="InterPro" id="IPR029045">
    <property type="entry name" value="ClpP/crotonase-like_dom_sf"/>
</dbReference>
<proteinExistence type="inferred from homology"/>
<dbReference type="PROSITE" id="PS00166">
    <property type="entry name" value="ENOYL_COA_HYDRATASE"/>
    <property type="match status" value="1"/>
</dbReference>
<dbReference type="SUPFAM" id="SSF52096">
    <property type="entry name" value="ClpP/crotonase"/>
    <property type="match status" value="1"/>
</dbReference>
<comment type="caution">
    <text evidence="4">The sequence shown here is derived from an EMBL/GenBank/DDBJ whole genome shotgun (WGS) entry which is preliminary data.</text>
</comment>
<dbReference type="InterPro" id="IPR001753">
    <property type="entry name" value="Enoyl-CoA_hydra/iso"/>
</dbReference>
<protein>
    <submittedName>
        <fullName evidence="4">Enoyl-CoA hydratase/carnithine racemase</fullName>
    </submittedName>
</protein>